<comment type="caution">
    <text evidence="2">The sequence shown here is derived from an EMBL/GenBank/DDBJ whole genome shotgun (WGS) entry which is preliminary data.</text>
</comment>
<proteinExistence type="predicted"/>
<dbReference type="InterPro" id="IPR049945">
    <property type="entry name" value="AAA_22"/>
</dbReference>
<dbReference type="SUPFAM" id="SSF52540">
    <property type="entry name" value="P-loop containing nucleoside triphosphate hydrolases"/>
    <property type="match status" value="1"/>
</dbReference>
<evidence type="ECO:0000313" key="3">
    <source>
        <dbReference type="Proteomes" id="UP001595457"/>
    </source>
</evidence>
<dbReference type="InterPro" id="IPR027417">
    <property type="entry name" value="P-loop_NTPase"/>
</dbReference>
<keyword evidence="3" id="KW-1185">Reference proteome</keyword>
<dbReference type="Proteomes" id="UP001595457">
    <property type="component" value="Unassembled WGS sequence"/>
</dbReference>
<sequence length="242" mass="26378">MSVTKIVPLTNVGLLTSAIERTQARPVGLPGLVTMYGASGLGKSVGAAWAANRYRAYYVECRDTWTRKAFLTAVLREMAILPGGNLSAMVDQVAEQLSRSGRPLIVDDVQYLLDKAAANVLTDLYNASQGTIVLIGEERVPASLAKLERLHNRVLEWVPAQAATLEDIQTLARTSYPELSLSDDLLDDLRAAVNGCLRRVAVNLYRIQGEAEAVGIDTLDLAQWKKLGRAWFTGEAPARKRG</sequence>
<organism evidence="2 3">
    <name type="scientific">Azotobacter bryophylli</name>
    <dbReference type="NCBI Taxonomy" id="1986537"/>
    <lineage>
        <taxon>Bacteria</taxon>
        <taxon>Pseudomonadati</taxon>
        <taxon>Pseudomonadota</taxon>
        <taxon>Gammaproteobacteria</taxon>
        <taxon>Pseudomonadales</taxon>
        <taxon>Pseudomonadaceae</taxon>
        <taxon>Azotobacter</taxon>
    </lineage>
</organism>
<dbReference type="Pfam" id="PF13401">
    <property type="entry name" value="AAA_22"/>
    <property type="match status" value="1"/>
</dbReference>
<gene>
    <name evidence="2" type="ORF">ACFOJE_19460</name>
</gene>
<protein>
    <submittedName>
        <fullName evidence="2">AAA family ATPase</fullName>
    </submittedName>
</protein>
<evidence type="ECO:0000259" key="1">
    <source>
        <dbReference type="Pfam" id="PF13401"/>
    </source>
</evidence>
<reference evidence="3" key="1">
    <citation type="journal article" date="2019" name="Int. J. Syst. Evol. Microbiol.">
        <title>The Global Catalogue of Microorganisms (GCM) 10K type strain sequencing project: providing services to taxonomists for standard genome sequencing and annotation.</title>
        <authorList>
            <consortium name="The Broad Institute Genomics Platform"/>
            <consortium name="The Broad Institute Genome Sequencing Center for Infectious Disease"/>
            <person name="Wu L."/>
            <person name="Ma J."/>
        </authorList>
    </citation>
    <scope>NUCLEOTIDE SEQUENCE [LARGE SCALE GENOMIC DNA]</scope>
    <source>
        <strain evidence="3">KCTC 62195</strain>
    </source>
</reference>
<dbReference type="RefSeq" id="WP_377816535.1">
    <property type="nucleotide sequence ID" value="NZ_JBHRSJ010000035.1"/>
</dbReference>
<evidence type="ECO:0000313" key="2">
    <source>
        <dbReference type="EMBL" id="MFC2974375.1"/>
    </source>
</evidence>
<dbReference type="Gene3D" id="3.40.50.300">
    <property type="entry name" value="P-loop containing nucleotide triphosphate hydrolases"/>
    <property type="match status" value="1"/>
</dbReference>
<accession>A0ABV7AYB5</accession>
<name>A0ABV7AYB5_9GAMM</name>
<feature type="domain" description="ORC1/DEAH AAA+ ATPase" evidence="1">
    <location>
        <begin position="31"/>
        <end position="139"/>
    </location>
</feature>
<dbReference type="EMBL" id="JBHRSJ010000035">
    <property type="protein sequence ID" value="MFC2974375.1"/>
    <property type="molecule type" value="Genomic_DNA"/>
</dbReference>